<keyword evidence="3" id="KW-1185">Reference proteome</keyword>
<dbReference type="EMBL" id="SPUH01000001">
    <property type="protein sequence ID" value="TKS54374.1"/>
    <property type="molecule type" value="Genomic_DNA"/>
</dbReference>
<dbReference type="AlphaFoldDB" id="A0A4Z1R3Z2"/>
<organism evidence="2 3">
    <name type="scientific">Luteimonas yindakuii</name>
    <dbReference type="NCBI Taxonomy" id="2565782"/>
    <lineage>
        <taxon>Bacteria</taxon>
        <taxon>Pseudomonadati</taxon>
        <taxon>Pseudomonadota</taxon>
        <taxon>Gammaproteobacteria</taxon>
        <taxon>Lysobacterales</taxon>
        <taxon>Lysobacteraceae</taxon>
        <taxon>Luteimonas</taxon>
    </lineage>
</organism>
<comment type="caution">
    <text evidence="2">The sequence shown here is derived from an EMBL/GenBank/DDBJ whole genome shotgun (WGS) entry which is preliminary data.</text>
</comment>
<evidence type="ECO:0000256" key="1">
    <source>
        <dbReference type="SAM" id="Phobius"/>
    </source>
</evidence>
<evidence type="ECO:0000313" key="2">
    <source>
        <dbReference type="EMBL" id="TKS54374.1"/>
    </source>
</evidence>
<name>A0A4Z1R3Z2_9GAMM</name>
<gene>
    <name evidence="2" type="ORF">E4582_06050</name>
</gene>
<evidence type="ECO:0000313" key="3">
    <source>
        <dbReference type="Proteomes" id="UP000298681"/>
    </source>
</evidence>
<accession>A0A4Z1R3Z2</accession>
<protein>
    <submittedName>
        <fullName evidence="2">Uncharacterized protein</fullName>
    </submittedName>
</protein>
<sequence length="236" mass="26484">MKPWDVWLVRASHVAQFGLFLLTAGTIYFTVIPLYQKALLDEQIARREIELNRIQDELDVAYKKIRASSVSTYIFRVGAECSGVLLPADQTGEESGEKVDFALRVLSISPEECLRGEMEMAALKELRPGDMNFFQAEVSRVGTRLEAFRKEALEEYSGAEQRARNRPLSMPRGPTARAMAEHLLTGQSEDFRRNVLSQIAVDEERSAVGSAYGDKVRAEVSNLRNINWPASKASDL</sequence>
<feature type="transmembrane region" description="Helical" evidence="1">
    <location>
        <begin position="14"/>
        <end position="35"/>
    </location>
</feature>
<keyword evidence="1" id="KW-1133">Transmembrane helix</keyword>
<proteinExistence type="predicted"/>
<dbReference type="RefSeq" id="WP_134673752.1">
    <property type="nucleotide sequence ID" value="NZ_SPUH01000001.1"/>
</dbReference>
<keyword evidence="1" id="KW-0812">Transmembrane</keyword>
<dbReference type="Proteomes" id="UP000298681">
    <property type="component" value="Unassembled WGS sequence"/>
</dbReference>
<reference evidence="2 3" key="1">
    <citation type="submission" date="2019-01" db="EMBL/GenBank/DDBJ databases">
        <authorList>
            <person name="Zhang S."/>
        </authorList>
    </citation>
    <scope>NUCLEOTIDE SEQUENCE [LARGE SCALE GENOMIC DNA]</scope>
    <source>
        <strain evidence="2 3">1626</strain>
    </source>
</reference>
<keyword evidence="1" id="KW-0472">Membrane</keyword>